<comment type="caution">
    <text evidence="2">The sequence shown here is derived from an EMBL/GenBank/DDBJ whole genome shotgun (WGS) entry which is preliminary data.</text>
</comment>
<evidence type="ECO:0000313" key="2">
    <source>
        <dbReference type="EMBL" id="GAG59890.1"/>
    </source>
</evidence>
<dbReference type="AlphaFoldDB" id="X0YUF8"/>
<name>X0YUF8_9ZZZZ</name>
<accession>X0YUF8</accession>
<feature type="transmembrane region" description="Helical" evidence="1">
    <location>
        <begin position="406"/>
        <end position="426"/>
    </location>
</feature>
<feature type="transmembrane region" description="Helical" evidence="1">
    <location>
        <begin position="218"/>
        <end position="237"/>
    </location>
</feature>
<feature type="non-terminal residue" evidence="2">
    <location>
        <position position="428"/>
    </location>
</feature>
<organism evidence="2">
    <name type="scientific">marine sediment metagenome</name>
    <dbReference type="NCBI Taxonomy" id="412755"/>
    <lineage>
        <taxon>unclassified sequences</taxon>
        <taxon>metagenomes</taxon>
        <taxon>ecological metagenomes</taxon>
    </lineage>
</organism>
<keyword evidence="1" id="KW-0472">Membrane</keyword>
<sequence length="428" mass="50160">MADFMALTNILIRFYQKIHMFKIPKLKFKDLDNRYNIIYKVEFNVDENDVNKANFIIFLISFIFFLTSSIISTKFNLLLILSISFLLALIISYYFNQILKKEIIKKENQLNALLYIVKINFSLIQKSHGDNADHAINFIKLISESRLPISKEFRKLLNKILLGGNPETLLSKIVTPSLDFNLYIKRLLISDFKNNDVLNENSLEKKFRKYLREIESKLSILFFFGLFFPLGLSFLILFQRINYFILISVLPLFFLSLKTLNKKFLKNNFFLLGLINNYSKEEKAKFNEFISFLLNFTLNLQKNSSPEVAFVKAYTQNKLHYNELERPLKSHISQLLNFSCTFEEILKKLQIELKSVRYKIILDVIGKLVAQNAYLSHEKITQILNEISIHQKLENKLEIIVKGERFKVLLFLFLLPIIIGGIGGLFPL</sequence>
<keyword evidence="1" id="KW-0812">Transmembrane</keyword>
<keyword evidence="1" id="KW-1133">Transmembrane helix</keyword>
<protein>
    <submittedName>
        <fullName evidence="2">Uncharacterized protein</fullName>
    </submittedName>
</protein>
<reference evidence="2" key="1">
    <citation type="journal article" date="2014" name="Front. Microbiol.">
        <title>High frequency of phylogenetically diverse reductive dehalogenase-homologous genes in deep subseafloor sedimentary metagenomes.</title>
        <authorList>
            <person name="Kawai M."/>
            <person name="Futagami T."/>
            <person name="Toyoda A."/>
            <person name="Takaki Y."/>
            <person name="Nishi S."/>
            <person name="Hori S."/>
            <person name="Arai W."/>
            <person name="Tsubouchi T."/>
            <person name="Morono Y."/>
            <person name="Uchiyama I."/>
            <person name="Ito T."/>
            <person name="Fujiyama A."/>
            <person name="Inagaki F."/>
            <person name="Takami H."/>
        </authorList>
    </citation>
    <scope>NUCLEOTIDE SEQUENCE</scope>
    <source>
        <strain evidence="2">Expedition CK06-06</strain>
    </source>
</reference>
<feature type="transmembrane region" description="Helical" evidence="1">
    <location>
        <begin position="77"/>
        <end position="96"/>
    </location>
</feature>
<feature type="transmembrane region" description="Helical" evidence="1">
    <location>
        <begin position="53"/>
        <end position="71"/>
    </location>
</feature>
<feature type="transmembrane region" description="Helical" evidence="1">
    <location>
        <begin position="243"/>
        <end position="260"/>
    </location>
</feature>
<proteinExistence type="predicted"/>
<evidence type="ECO:0000256" key="1">
    <source>
        <dbReference type="SAM" id="Phobius"/>
    </source>
</evidence>
<gene>
    <name evidence="2" type="ORF">S01H4_03854</name>
</gene>
<dbReference type="EMBL" id="BART01000981">
    <property type="protein sequence ID" value="GAG59890.1"/>
    <property type="molecule type" value="Genomic_DNA"/>
</dbReference>